<dbReference type="PANTHER" id="PTHR31737:SF3">
    <property type="entry name" value="CELL WALL PROTEIN YJL171C"/>
    <property type="match status" value="1"/>
</dbReference>
<dbReference type="OrthoDB" id="118256at2759"/>
<feature type="domain" description="Cell wall protein YJL171C/Tos1 N-terminal" evidence="11">
    <location>
        <begin position="30"/>
        <end position="94"/>
    </location>
</feature>
<comment type="catalytic activity">
    <reaction evidence="1">
        <text>Hydrolysis of (1-&gt;3)-beta-D-glucosidic linkages in (1-&gt;3)-beta-D-glucans.</text>
        <dbReference type="EC" id="3.2.1.39"/>
    </reaction>
</comment>
<keyword evidence="13" id="KW-1185">Reference proteome</keyword>
<sequence>MIFNNQILFVCCLIFSLTVKTSTAANQVDQLWFSNVGYNGYYDIVEHVAGNEECECYIMDEYHYFEGANAPLNEPLSVHFRGPLSLHKFAFYTSDAFYADTGSSDSSSQSTTSSQISQQSTQLGSQQNSQQNAQPNQKRSSQQSSSWTRAAYYDHSDSSSASNVTFMNRKGDTSKCLGNALSYADSTGLKKATNSTILEENNSIASDEEFIIFSSVSCPNSSVYDTCGVYREGIPAYEGFYGDVKMFLFEFEAPTESQTNSSSFESYDMPAIWLLNSQIPRQSQYPTNSNCSCWASGCGEFDIFEVINGTTTGEFYSTFHTYQGVDSVEEGLTQSAYFKRETNGTMIGGVVFDSDGNTISFMTDSLSFDETISASSLLKILQGNEDDEAMTTLTSVSATYTATSITGTTSSFKNEVANLFTNKLSTIASFFIVLFNIL</sequence>
<evidence type="ECO:0000259" key="11">
    <source>
        <dbReference type="Pfam" id="PF10290"/>
    </source>
</evidence>
<organism evidence="12 13">
    <name type="scientific">Hanseniaspora uvarum</name>
    <name type="common">Yeast</name>
    <name type="synonym">Kloeckera apiculata</name>
    <dbReference type="NCBI Taxonomy" id="29833"/>
    <lineage>
        <taxon>Eukaryota</taxon>
        <taxon>Fungi</taxon>
        <taxon>Dikarya</taxon>
        <taxon>Ascomycota</taxon>
        <taxon>Saccharomycotina</taxon>
        <taxon>Saccharomycetes</taxon>
        <taxon>Saccharomycodales</taxon>
        <taxon>Saccharomycodaceae</taxon>
        <taxon>Hanseniaspora</taxon>
    </lineage>
</organism>
<proteinExistence type="inferred from homology"/>
<dbReference type="InterPro" id="IPR018805">
    <property type="entry name" value="YJL171C/Tos1_C"/>
</dbReference>
<dbReference type="PANTHER" id="PTHR31737">
    <property type="entry name" value="PROTEIN TOS1"/>
    <property type="match status" value="1"/>
</dbReference>
<evidence type="ECO:0000256" key="4">
    <source>
        <dbReference type="ARBA" id="ARBA00022729"/>
    </source>
</evidence>
<dbReference type="AlphaFoldDB" id="A0A1E5S287"/>
<evidence type="ECO:0000256" key="2">
    <source>
        <dbReference type="ARBA" id="ARBA00006055"/>
    </source>
</evidence>
<dbReference type="VEuPathDB" id="FungiDB:AWRI3580_g433"/>
<dbReference type="EC" id="3.2.1.39" evidence="3"/>
<keyword evidence="5" id="KW-0378">Hydrolase</keyword>
<evidence type="ECO:0000259" key="10">
    <source>
        <dbReference type="Pfam" id="PF10287"/>
    </source>
</evidence>
<keyword evidence="4 9" id="KW-0732">Signal</keyword>
<feature type="signal peptide" evidence="9">
    <location>
        <begin position="1"/>
        <end position="24"/>
    </location>
</feature>
<evidence type="ECO:0000313" key="12">
    <source>
        <dbReference type="EMBL" id="OEJ93073.1"/>
    </source>
</evidence>
<comment type="caution">
    <text evidence="12">The sequence shown here is derived from an EMBL/GenBank/DDBJ whole genome shotgun (WGS) entry which is preliminary data.</text>
</comment>
<dbReference type="EMBL" id="LPNN01000001">
    <property type="protein sequence ID" value="OEJ93073.1"/>
    <property type="molecule type" value="Genomic_DNA"/>
</dbReference>
<name>A0A1E5S287_HANUV</name>
<dbReference type="Pfam" id="PF10287">
    <property type="entry name" value="YJL171C_Tos1_C"/>
    <property type="match status" value="1"/>
</dbReference>
<evidence type="ECO:0000256" key="9">
    <source>
        <dbReference type="SAM" id="SignalP"/>
    </source>
</evidence>
<accession>A0A1E5S287</accession>
<dbReference type="GO" id="GO:0071555">
    <property type="term" value="P:cell wall organization"/>
    <property type="evidence" value="ECO:0007669"/>
    <property type="project" value="UniProtKB-KW"/>
</dbReference>
<evidence type="ECO:0000256" key="5">
    <source>
        <dbReference type="ARBA" id="ARBA00022801"/>
    </source>
</evidence>
<gene>
    <name evidence="12" type="ORF">AWRI3580_g433</name>
</gene>
<feature type="chain" id="PRO_5009184992" description="glucan endo-1,3-beta-D-glucosidase" evidence="9">
    <location>
        <begin position="25"/>
        <end position="438"/>
    </location>
</feature>
<evidence type="ECO:0000256" key="7">
    <source>
        <dbReference type="ARBA" id="ARBA00023316"/>
    </source>
</evidence>
<dbReference type="GO" id="GO:0009277">
    <property type="term" value="C:fungal-type cell wall"/>
    <property type="evidence" value="ECO:0007669"/>
    <property type="project" value="TreeGrafter"/>
</dbReference>
<evidence type="ECO:0000256" key="3">
    <source>
        <dbReference type="ARBA" id="ARBA00012780"/>
    </source>
</evidence>
<comment type="similarity">
    <text evidence="2">Belongs to the PGA52 family.</text>
</comment>
<feature type="compositionally biased region" description="Low complexity" evidence="8">
    <location>
        <begin position="103"/>
        <end position="137"/>
    </location>
</feature>
<dbReference type="STRING" id="29833.A0A1E5S287"/>
<evidence type="ECO:0000256" key="8">
    <source>
        <dbReference type="SAM" id="MobiDB-lite"/>
    </source>
</evidence>
<dbReference type="GO" id="GO:0042973">
    <property type="term" value="F:glucan endo-1,3-beta-D-glucosidase activity"/>
    <property type="evidence" value="ECO:0007669"/>
    <property type="project" value="UniProtKB-EC"/>
</dbReference>
<protein>
    <recommendedName>
        <fullName evidence="3">glucan endo-1,3-beta-D-glucosidase</fullName>
        <ecNumber evidence="3">3.2.1.39</ecNumber>
    </recommendedName>
</protein>
<evidence type="ECO:0000313" key="13">
    <source>
        <dbReference type="Proteomes" id="UP000095358"/>
    </source>
</evidence>
<reference evidence="13" key="1">
    <citation type="journal article" date="2016" name="Genome Announc.">
        <title>Genome sequences of three species of Hanseniaspora isolated from spontaneous wine fermentations.</title>
        <authorList>
            <person name="Sternes P.R."/>
            <person name="Lee D."/>
            <person name="Kutyna D.R."/>
            <person name="Borneman A.R."/>
        </authorList>
    </citation>
    <scope>NUCLEOTIDE SEQUENCE [LARGE SCALE GENOMIC DNA]</scope>
    <source>
        <strain evidence="13">AWRI3580</strain>
    </source>
</reference>
<feature type="region of interest" description="Disordered" evidence="8">
    <location>
        <begin position="103"/>
        <end position="146"/>
    </location>
</feature>
<feature type="domain" description="Cell wall protein YJL171C/Tos1 C-terminal" evidence="10">
    <location>
        <begin position="145"/>
        <end position="377"/>
    </location>
</feature>
<evidence type="ECO:0000256" key="6">
    <source>
        <dbReference type="ARBA" id="ARBA00023295"/>
    </source>
</evidence>
<dbReference type="Proteomes" id="UP000095358">
    <property type="component" value="Unassembled WGS sequence"/>
</dbReference>
<keyword evidence="6" id="KW-0326">Glycosidase</keyword>
<keyword evidence="7" id="KW-0961">Cell wall biogenesis/degradation</keyword>
<evidence type="ECO:0000256" key="1">
    <source>
        <dbReference type="ARBA" id="ARBA00000382"/>
    </source>
</evidence>
<dbReference type="InterPro" id="IPR018807">
    <property type="entry name" value="YJL171C/Tos1_N"/>
</dbReference>
<dbReference type="Pfam" id="PF10290">
    <property type="entry name" value="YJL171C_Tos1_N"/>
    <property type="match status" value="1"/>
</dbReference>